<organism evidence="1 2">
    <name type="scientific">Hermanssonia centrifuga</name>
    <dbReference type="NCBI Taxonomy" id="98765"/>
    <lineage>
        <taxon>Eukaryota</taxon>
        <taxon>Fungi</taxon>
        <taxon>Dikarya</taxon>
        <taxon>Basidiomycota</taxon>
        <taxon>Agaricomycotina</taxon>
        <taxon>Agaricomycetes</taxon>
        <taxon>Polyporales</taxon>
        <taxon>Meruliaceae</taxon>
        <taxon>Hermanssonia</taxon>
    </lineage>
</organism>
<protein>
    <submittedName>
        <fullName evidence="1">Uncharacterized protein</fullName>
    </submittedName>
</protein>
<dbReference type="EMBL" id="MLYV02000751">
    <property type="protein sequence ID" value="PSR78264.1"/>
    <property type="molecule type" value="Genomic_DNA"/>
</dbReference>
<dbReference type="AlphaFoldDB" id="A0A2R6NWF0"/>
<keyword evidence="2" id="KW-1185">Reference proteome</keyword>
<accession>A0A2R6NWF0</accession>
<gene>
    <name evidence="1" type="ORF">PHLCEN_2v7460</name>
</gene>
<evidence type="ECO:0000313" key="2">
    <source>
        <dbReference type="Proteomes" id="UP000186601"/>
    </source>
</evidence>
<dbReference type="Proteomes" id="UP000186601">
    <property type="component" value="Unassembled WGS sequence"/>
</dbReference>
<sequence length="257" mass="29055">MSRFISHTLTITDRQAASIYSKSLLESTSQHSHPIPLATIFNEFIARSPDLAKVIKDLNMLHTSEYVLGQRERICDIRDLAKVVDLFDLLRSLMLCGLAIKVPQSYKTESRGRTIDKLVFQLPPYCFGSTQSFFAPLLLFERVRAVKFCANKPVSMPVDAQRKSEGSDFVPFPPETLTISCTHQSTGSVLDVLIATKPWHAGVAIKTLRIKELTSPSIPSLRRFLDHFGREVVHLKLDFRFGCASSPFNWCHLMRSE</sequence>
<proteinExistence type="predicted"/>
<name>A0A2R6NWF0_9APHY</name>
<comment type="caution">
    <text evidence="1">The sequence shown here is derived from an EMBL/GenBank/DDBJ whole genome shotgun (WGS) entry which is preliminary data.</text>
</comment>
<evidence type="ECO:0000313" key="1">
    <source>
        <dbReference type="EMBL" id="PSR78264.1"/>
    </source>
</evidence>
<reference evidence="1 2" key="1">
    <citation type="submission" date="2018-02" db="EMBL/GenBank/DDBJ databases">
        <title>Genome sequence of the basidiomycete white-rot fungus Phlebia centrifuga.</title>
        <authorList>
            <person name="Granchi Z."/>
            <person name="Peng M."/>
            <person name="de Vries R.P."/>
            <person name="Hilden K."/>
            <person name="Makela M.R."/>
            <person name="Grigoriev I."/>
            <person name="Riley R."/>
        </authorList>
    </citation>
    <scope>NUCLEOTIDE SEQUENCE [LARGE SCALE GENOMIC DNA]</scope>
    <source>
        <strain evidence="1 2">FBCC195</strain>
    </source>
</reference>